<keyword evidence="1" id="KW-1133">Transmembrane helix</keyword>
<dbReference type="EMBL" id="CM010717">
    <property type="protein sequence ID" value="RZC54202.1"/>
    <property type="molecule type" value="Genomic_DNA"/>
</dbReference>
<evidence type="ECO:0000256" key="1">
    <source>
        <dbReference type="SAM" id="Phobius"/>
    </source>
</evidence>
<reference evidence="2 3" key="1">
    <citation type="journal article" date="2018" name="Science">
        <title>The opium poppy genome and morphinan production.</title>
        <authorList>
            <person name="Guo L."/>
            <person name="Winzer T."/>
            <person name="Yang X."/>
            <person name="Li Y."/>
            <person name="Ning Z."/>
            <person name="He Z."/>
            <person name="Teodor R."/>
            <person name="Lu Y."/>
            <person name="Bowser T.A."/>
            <person name="Graham I.A."/>
            <person name="Ye K."/>
        </authorList>
    </citation>
    <scope>NUCLEOTIDE SEQUENCE [LARGE SCALE GENOMIC DNA]</scope>
    <source>
        <strain evidence="3">cv. HN1</strain>
        <tissue evidence="2">Leaves</tissue>
    </source>
</reference>
<evidence type="ECO:0000313" key="2">
    <source>
        <dbReference type="EMBL" id="RZC54202.1"/>
    </source>
</evidence>
<dbReference type="PANTHER" id="PTHR33874">
    <property type="entry name" value="RING FINGER PROTEIN"/>
    <property type="match status" value="1"/>
</dbReference>
<keyword evidence="1" id="KW-0472">Membrane</keyword>
<name>A0A4Y7J2D0_PAPSO</name>
<dbReference type="OMA" id="WVWITDE"/>
<organism evidence="2 3">
    <name type="scientific">Papaver somniferum</name>
    <name type="common">Opium poppy</name>
    <dbReference type="NCBI Taxonomy" id="3469"/>
    <lineage>
        <taxon>Eukaryota</taxon>
        <taxon>Viridiplantae</taxon>
        <taxon>Streptophyta</taxon>
        <taxon>Embryophyta</taxon>
        <taxon>Tracheophyta</taxon>
        <taxon>Spermatophyta</taxon>
        <taxon>Magnoliopsida</taxon>
        <taxon>Ranunculales</taxon>
        <taxon>Papaveraceae</taxon>
        <taxon>Papaveroideae</taxon>
        <taxon>Papaver</taxon>
    </lineage>
</organism>
<sequence>MVHGINHSLEMVETVMGVAKVAFEAVEFKHNHLDHHHDDHNKSEKEQQYHQALSIEEEKEIEALRYENHRLRNILEENLKLFQNISQSPSPSLTKDCPADLYKRLEAVVESTKFLNQLESLHEASNNFPFEETTEADLVTVEILVNGERSRWVWVTDEKLVEERSGIDNETYVIVSEDDVVEGVANFMAKCIISNPKTQKLTPQELQKTVAKALEGVNKMEQLMNIWHAGTMFYGLAMWGLALSGLYRHRGVLKVAAKGIGASGKLIMKAL</sequence>
<dbReference type="PANTHER" id="PTHR33874:SF4">
    <property type="entry name" value="EXPRESSED PROTEIN"/>
    <property type="match status" value="1"/>
</dbReference>
<protein>
    <submittedName>
        <fullName evidence="2">Uncharacterized protein</fullName>
    </submittedName>
</protein>
<evidence type="ECO:0000313" key="3">
    <source>
        <dbReference type="Proteomes" id="UP000316621"/>
    </source>
</evidence>
<dbReference type="STRING" id="3469.A0A4Y7J2D0"/>
<dbReference type="Gramene" id="RZC54202">
    <property type="protein sequence ID" value="RZC54202"/>
    <property type="gene ID" value="C5167_013053"/>
</dbReference>
<keyword evidence="3" id="KW-1185">Reference proteome</keyword>
<feature type="transmembrane region" description="Helical" evidence="1">
    <location>
        <begin position="226"/>
        <end position="247"/>
    </location>
</feature>
<accession>A0A4Y7J2D0</accession>
<proteinExistence type="predicted"/>
<gene>
    <name evidence="2" type="ORF">C5167_013053</name>
</gene>
<dbReference type="Proteomes" id="UP000316621">
    <property type="component" value="Chromosome 3"/>
</dbReference>
<dbReference type="OrthoDB" id="845076at2759"/>
<dbReference type="AlphaFoldDB" id="A0A4Y7J2D0"/>
<keyword evidence="1" id="KW-0812">Transmembrane</keyword>